<sequence>MRSGYRRLLRVLREPTSMAALTPAEWTSVVAVARHAGLLARLGELARRDGVFDRIPESPAHHLEAARAIAEKHRRDIRWEVVHVARSLAPLPGPAVLLKGASYVASGVSAHLGRLFGDIDIIVPRAQLDEAEHLLMLGGWFCDKQSAYDIRYYRQWTHQLPPMRHPVRESVIDLHHALRPPIAPGKVDTSDLFREARPTELGLYIPSPMDMIIHSATHLFCAMDFRNGLRDLSDIDLLLREFGTSDGWWRDLVDRSRRFGLVSPLAMAMLHARRMLGTPVPPAVLAGALEAAGRGEHRLLDRLISAALPPASVATSMAEAVARGLLFARGYLLDMPPPVLAAHLTHKLVSLVPRQRGSERPEPV</sequence>
<reference evidence="1" key="1">
    <citation type="journal article" date="2014" name="Int. J. Syst. Evol. Microbiol.">
        <title>Complete genome sequence of Corynebacterium casei LMG S-19264T (=DSM 44701T), isolated from a smear-ripened cheese.</title>
        <authorList>
            <consortium name="US DOE Joint Genome Institute (JGI-PGF)"/>
            <person name="Walter F."/>
            <person name="Albersmeier A."/>
            <person name="Kalinowski J."/>
            <person name="Ruckert C."/>
        </authorList>
    </citation>
    <scope>NUCLEOTIDE SEQUENCE</scope>
    <source>
        <strain evidence="1">CGMCC 1.15725</strain>
    </source>
</reference>
<gene>
    <name evidence="1" type="ORF">GCM10011611_15630</name>
</gene>
<comment type="caution">
    <text evidence="1">The sequence shown here is derived from an EMBL/GenBank/DDBJ whole genome shotgun (WGS) entry which is preliminary data.</text>
</comment>
<proteinExistence type="predicted"/>
<dbReference type="EMBL" id="BMJQ01000003">
    <property type="protein sequence ID" value="GGF10896.1"/>
    <property type="molecule type" value="Genomic_DNA"/>
</dbReference>
<protein>
    <recommendedName>
        <fullName evidence="3">Nucleotidyltransferase family protein</fullName>
    </recommendedName>
</protein>
<dbReference type="Pfam" id="PF14907">
    <property type="entry name" value="NTP_transf_5"/>
    <property type="match status" value="1"/>
</dbReference>
<evidence type="ECO:0000313" key="1">
    <source>
        <dbReference type="EMBL" id="GGF10896.1"/>
    </source>
</evidence>
<dbReference type="InterPro" id="IPR039498">
    <property type="entry name" value="NTP_transf_5"/>
</dbReference>
<name>A0A8J2YRQ2_9PROT</name>
<organism evidence="1 2">
    <name type="scientific">Aliidongia dinghuensis</name>
    <dbReference type="NCBI Taxonomy" id="1867774"/>
    <lineage>
        <taxon>Bacteria</taxon>
        <taxon>Pseudomonadati</taxon>
        <taxon>Pseudomonadota</taxon>
        <taxon>Alphaproteobacteria</taxon>
        <taxon>Rhodospirillales</taxon>
        <taxon>Dongiaceae</taxon>
        <taxon>Aliidongia</taxon>
    </lineage>
</organism>
<evidence type="ECO:0000313" key="2">
    <source>
        <dbReference type="Proteomes" id="UP000646365"/>
    </source>
</evidence>
<dbReference type="AlphaFoldDB" id="A0A8J2YRQ2"/>
<evidence type="ECO:0008006" key="3">
    <source>
        <dbReference type="Google" id="ProtNLM"/>
    </source>
</evidence>
<dbReference type="Proteomes" id="UP000646365">
    <property type="component" value="Unassembled WGS sequence"/>
</dbReference>
<accession>A0A8J2YRQ2</accession>
<keyword evidence="2" id="KW-1185">Reference proteome</keyword>
<reference evidence="1" key="2">
    <citation type="submission" date="2020-09" db="EMBL/GenBank/DDBJ databases">
        <authorList>
            <person name="Sun Q."/>
            <person name="Zhou Y."/>
        </authorList>
    </citation>
    <scope>NUCLEOTIDE SEQUENCE</scope>
    <source>
        <strain evidence="1">CGMCC 1.15725</strain>
    </source>
</reference>